<keyword evidence="2" id="KW-1185">Reference proteome</keyword>
<accession>A0ABR0FEW2</accession>
<gene>
    <name evidence="1" type="ORF">QC761_507680</name>
</gene>
<evidence type="ECO:0000313" key="1">
    <source>
        <dbReference type="EMBL" id="KAK4642319.1"/>
    </source>
</evidence>
<dbReference type="EMBL" id="JAFFGZ010000007">
    <property type="protein sequence ID" value="KAK4642319.1"/>
    <property type="molecule type" value="Genomic_DNA"/>
</dbReference>
<dbReference type="Proteomes" id="UP001322138">
    <property type="component" value="Unassembled WGS sequence"/>
</dbReference>
<dbReference type="GeneID" id="87899462"/>
<protein>
    <recommendedName>
        <fullName evidence="3">F-box domain-containing protein</fullName>
    </recommendedName>
</protein>
<comment type="caution">
    <text evidence="1">The sequence shown here is derived from an EMBL/GenBank/DDBJ whole genome shotgun (WGS) entry which is preliminary data.</text>
</comment>
<name>A0ABR0FEW2_9PEZI</name>
<sequence length="478" mass="55371">MPLIIGLPLEILDNICGNLDSHDTLSSIRASCRVLKAAADRHAFRHIKFCMHHEDFDVLRSIVNDYRAEHVQSLTYNTRIMRRYQSYDDDIPYDTYDDELPDIFHLADIHHPPVDEAWIAAMRDVVDSIHRDQVQILAMGEDFDFLREVVPKFPNLREIIVAGHYPDSNRHRNTEPNATEPILRIPAYQCLNLDMTGVSHVEGTARHLRAILEAVQATGGSLTRLISIQVGFLSLLATDEDFERSDMPSALPPWPFPPIYPLQNSLSTQLSVLTHFGILLGNERPWVDDPRKYSVVKSSRIKFVHDIIKTMPNLQSLTLGVKYEFAWLNDLIPYDHHWERLHTVHLTNMGFGYETMLDFLLRHKQSLRTIVLETCSVRGWDDAKRQRIGWDQFIPDLKAGFLPNSLDFTFFHNLREEAQGAWDVDPECMPMVRSYFRDNKASKLEPLPRISDERRAGKITLQRPLEILKRTSFFSYEM</sequence>
<dbReference type="RefSeq" id="XP_062731295.1">
    <property type="nucleotide sequence ID" value="XM_062879980.1"/>
</dbReference>
<evidence type="ECO:0000313" key="2">
    <source>
        <dbReference type="Proteomes" id="UP001322138"/>
    </source>
</evidence>
<proteinExistence type="predicted"/>
<reference evidence="1 2" key="1">
    <citation type="journal article" date="2023" name="bioRxiv">
        <title>High-quality genome assemblies of four members of thePodospora anserinaspecies complex.</title>
        <authorList>
            <person name="Ament-Velasquez S.L."/>
            <person name="Vogan A.A."/>
            <person name="Wallerman O."/>
            <person name="Hartmann F."/>
            <person name="Gautier V."/>
            <person name="Silar P."/>
            <person name="Giraud T."/>
            <person name="Johannesson H."/>
        </authorList>
    </citation>
    <scope>NUCLEOTIDE SEQUENCE [LARGE SCALE GENOMIC DNA]</scope>
    <source>
        <strain evidence="1 2">CBS 112042</strain>
    </source>
</reference>
<evidence type="ECO:0008006" key="3">
    <source>
        <dbReference type="Google" id="ProtNLM"/>
    </source>
</evidence>
<organism evidence="1 2">
    <name type="scientific">Podospora bellae-mahoneyi</name>
    <dbReference type="NCBI Taxonomy" id="2093777"/>
    <lineage>
        <taxon>Eukaryota</taxon>
        <taxon>Fungi</taxon>
        <taxon>Dikarya</taxon>
        <taxon>Ascomycota</taxon>
        <taxon>Pezizomycotina</taxon>
        <taxon>Sordariomycetes</taxon>
        <taxon>Sordariomycetidae</taxon>
        <taxon>Sordariales</taxon>
        <taxon>Podosporaceae</taxon>
        <taxon>Podospora</taxon>
    </lineage>
</organism>